<reference evidence="5" key="1">
    <citation type="journal article" date="2013" name="Stand. Genomic Sci.">
        <title>Genome sequence of the thermophilic fresh-water bacterium Spirochaeta caldaria type strain (H1(T)), reclassification of Spirochaeta caldaria, Spirochaeta stenostrepta, and Spirochaeta zuelzerae in the genus Treponema as Treponema caldaria comb. nov., Treponema stenostrepta comb. nov., and Treponema zuelzerae comb. nov., and emendation of the genus Treponema.</title>
        <authorList>
            <person name="Abt B."/>
            <person name="Goker M."/>
            <person name="Scheuner C."/>
            <person name="Han C."/>
            <person name="Lu M."/>
            <person name="Misra M."/>
            <person name="Lapidus A."/>
            <person name="Nolan M."/>
            <person name="Lucas S."/>
            <person name="Hammon N."/>
            <person name="Deshpande S."/>
            <person name="Cheng J.F."/>
            <person name="Tapia R."/>
            <person name="Goodwin L.A."/>
            <person name="Pitluck S."/>
            <person name="Liolios K."/>
            <person name="Pagani I."/>
            <person name="Ivanova N."/>
            <person name="Mavromatis K."/>
            <person name="Mikhailova N."/>
            <person name="Huntemann M."/>
            <person name="Pati A."/>
            <person name="Chen A."/>
            <person name="Palaniappan K."/>
            <person name="Land M."/>
            <person name="Hauser L."/>
            <person name="Jeffries C.D."/>
            <person name="Rohde M."/>
            <person name="Spring S."/>
            <person name="Gronow S."/>
            <person name="Detter J.C."/>
            <person name="Bristow J."/>
            <person name="Eisen J.A."/>
            <person name="Markowitz V."/>
            <person name="Hugenholtz P."/>
            <person name="Kyrpides N.C."/>
            <person name="Woyke T."/>
            <person name="Klenk H.P."/>
        </authorList>
    </citation>
    <scope>NUCLEOTIDE SEQUENCE</scope>
    <source>
        <strain evidence="5">ATCC 51460 / DSM 7334 / H1</strain>
    </source>
</reference>
<keyword evidence="5" id="KW-1185">Reference proteome</keyword>
<dbReference type="Gene3D" id="3.40.190.10">
    <property type="entry name" value="Periplasmic binding protein-like II"/>
    <property type="match status" value="2"/>
</dbReference>
<comment type="similarity">
    <text evidence="2">Belongs to the bacterial solute-binding protein 1 family.</text>
</comment>
<dbReference type="PANTHER" id="PTHR43649:SF12">
    <property type="entry name" value="DIACETYLCHITOBIOSE BINDING PROTEIN DASA"/>
    <property type="match status" value="1"/>
</dbReference>
<dbReference type="SUPFAM" id="SSF53850">
    <property type="entry name" value="Periplasmic binding protein-like II"/>
    <property type="match status" value="1"/>
</dbReference>
<dbReference type="RefSeq" id="WP_013968070.1">
    <property type="nucleotide sequence ID" value="NC_015732.1"/>
</dbReference>
<sequence length="541" mass="60995">MKKALLMFLGLVSVTALLMAGGASDKGRAGTQATDLVNGRFTQTKTITVEVYDRGTGTPPEDNFFARFIKEGMLRDHNVNVVFKPVPRWTEVQALNNLLAAGEAPDICVTYDYPTIQTYANMGGVLDLNPYMEQFKPYLKNLWDLLGDANIYFDQDPKTKQLWAIEAIRKPNTKTTVFIREDWLKKLKLPEPKTLAEFEKTIKAFRDNAEKLLGKDKDKMIPFLLTVDVGWYISNLAESFVPDKTSDETLYVYGFDDRHLLWPKYKEAVRVVNKWYNEGLIWKDFPLYPVGDTMSDNLMKSGYVGAFIQNWDYPYRDGEKGIHGNLQKLVGPEAAYIAIDTFKNDAGKYCKYLGPAVDRKVFFPSTNKEPLASLLYLEWISTLKNRKFLAIGESGVHHEVLSDGAVKMKPVEGDKRINSIYNIDYTITLNGLDVGDPILNARSLALGYGGVDPRYIERAYKTQTVDVRIVPAFKVGEIKAEQGMGPALSEKRNTLLVKSVVAKVSDFDKVFDAGMKDYLSSGGQAIIDERKAKLDELKKAR</sequence>
<evidence type="ECO:0000313" key="4">
    <source>
        <dbReference type="EMBL" id="AEJ18758.1"/>
    </source>
</evidence>
<dbReference type="KEGG" id="scd:Spica_0600"/>
<dbReference type="InterPro" id="IPR006059">
    <property type="entry name" value="SBP"/>
</dbReference>
<dbReference type="Proteomes" id="UP000000503">
    <property type="component" value="Chromosome"/>
</dbReference>
<dbReference type="InterPro" id="IPR050490">
    <property type="entry name" value="Bact_solute-bd_prot1"/>
</dbReference>
<protein>
    <submittedName>
        <fullName evidence="4">Sugar ABC transporter substrate-binding protein</fullName>
    </submittedName>
</protein>
<dbReference type="Pfam" id="PF13416">
    <property type="entry name" value="SBP_bac_8"/>
    <property type="match status" value="1"/>
</dbReference>
<comment type="subcellular location">
    <subcellularLocation>
        <location evidence="1">Periplasm</location>
    </subcellularLocation>
</comment>
<proteinExistence type="inferred from homology"/>
<evidence type="ECO:0000313" key="5">
    <source>
        <dbReference type="Proteomes" id="UP000000503"/>
    </source>
</evidence>
<evidence type="ECO:0000256" key="3">
    <source>
        <dbReference type="SAM" id="SignalP"/>
    </source>
</evidence>
<dbReference type="PANTHER" id="PTHR43649">
    <property type="entry name" value="ARABINOSE-BINDING PROTEIN-RELATED"/>
    <property type="match status" value="1"/>
</dbReference>
<feature type="chain" id="PRO_5003370255" evidence="3">
    <location>
        <begin position="21"/>
        <end position="541"/>
    </location>
</feature>
<keyword evidence="3" id="KW-0732">Signal</keyword>
<organism evidence="4 5">
    <name type="scientific">Gracilinema caldarium (strain ATCC 51460 / DSM 7334 / H1)</name>
    <name type="common">Treponema caldarium</name>
    <dbReference type="NCBI Taxonomy" id="744872"/>
    <lineage>
        <taxon>Bacteria</taxon>
        <taxon>Pseudomonadati</taxon>
        <taxon>Spirochaetota</taxon>
        <taxon>Spirochaetia</taxon>
        <taxon>Spirochaetales</taxon>
        <taxon>Breznakiellaceae</taxon>
        <taxon>Gracilinema</taxon>
    </lineage>
</organism>
<dbReference type="eggNOG" id="COG1653">
    <property type="taxonomic scope" value="Bacteria"/>
</dbReference>
<dbReference type="GO" id="GO:0042597">
    <property type="term" value="C:periplasmic space"/>
    <property type="evidence" value="ECO:0007669"/>
    <property type="project" value="UniProtKB-SubCell"/>
</dbReference>
<dbReference type="HOGENOM" id="CLU_021021_3_0_12"/>
<name>F8F1B4_GRAC1</name>
<dbReference type="AlphaFoldDB" id="F8F1B4"/>
<feature type="signal peptide" evidence="3">
    <location>
        <begin position="1"/>
        <end position="20"/>
    </location>
</feature>
<dbReference type="STRING" id="744872.Spica_0600"/>
<dbReference type="OrthoDB" id="2492023at2"/>
<dbReference type="EMBL" id="CP002868">
    <property type="protein sequence ID" value="AEJ18758.1"/>
    <property type="molecule type" value="Genomic_DNA"/>
</dbReference>
<evidence type="ECO:0000256" key="2">
    <source>
        <dbReference type="ARBA" id="ARBA00008520"/>
    </source>
</evidence>
<evidence type="ECO:0000256" key="1">
    <source>
        <dbReference type="ARBA" id="ARBA00004418"/>
    </source>
</evidence>
<accession>F8F1B4</accession>
<gene>
    <name evidence="4" type="ordered locus">Spica_0600</name>
</gene>